<dbReference type="InterPro" id="IPR035919">
    <property type="entry name" value="EAL_sf"/>
</dbReference>
<evidence type="ECO:0000313" key="5">
    <source>
        <dbReference type="Proteomes" id="UP001317629"/>
    </source>
</evidence>
<dbReference type="InterPro" id="IPR043128">
    <property type="entry name" value="Rev_trsase/Diguanyl_cyclase"/>
</dbReference>
<name>A0ABM8E474_9HYPH</name>
<dbReference type="Pfam" id="PF13188">
    <property type="entry name" value="PAS_8"/>
    <property type="match status" value="1"/>
</dbReference>
<dbReference type="SMART" id="SM00091">
    <property type="entry name" value="PAS"/>
    <property type="match status" value="2"/>
</dbReference>
<dbReference type="Pfam" id="PF13426">
    <property type="entry name" value="PAS_9"/>
    <property type="match status" value="1"/>
</dbReference>
<dbReference type="Gene3D" id="3.30.70.270">
    <property type="match status" value="1"/>
</dbReference>
<evidence type="ECO:0000259" key="2">
    <source>
        <dbReference type="PROSITE" id="PS50883"/>
    </source>
</evidence>
<dbReference type="EMBL" id="AP027142">
    <property type="protein sequence ID" value="BDV32644.1"/>
    <property type="molecule type" value="Genomic_DNA"/>
</dbReference>
<evidence type="ECO:0000313" key="4">
    <source>
        <dbReference type="EMBL" id="BDV32644.1"/>
    </source>
</evidence>
<organism evidence="4 5">
    <name type="scientific">Methylocystis iwaonis</name>
    <dbReference type="NCBI Taxonomy" id="2885079"/>
    <lineage>
        <taxon>Bacteria</taxon>
        <taxon>Pseudomonadati</taxon>
        <taxon>Pseudomonadota</taxon>
        <taxon>Alphaproteobacteria</taxon>
        <taxon>Hyphomicrobiales</taxon>
        <taxon>Methylocystaceae</taxon>
        <taxon>Methylocystis</taxon>
    </lineage>
</organism>
<dbReference type="CDD" id="cd01949">
    <property type="entry name" value="GGDEF"/>
    <property type="match status" value="1"/>
</dbReference>
<dbReference type="InterPro" id="IPR029787">
    <property type="entry name" value="Nucleotide_cyclase"/>
</dbReference>
<dbReference type="PROSITE" id="PS50887">
    <property type="entry name" value="GGDEF"/>
    <property type="match status" value="1"/>
</dbReference>
<dbReference type="Proteomes" id="UP001317629">
    <property type="component" value="Chromosome"/>
</dbReference>
<dbReference type="SUPFAM" id="SSF55073">
    <property type="entry name" value="Nucleotide cyclase"/>
    <property type="match status" value="1"/>
</dbReference>
<feature type="domain" description="EAL" evidence="2">
    <location>
        <begin position="572"/>
        <end position="822"/>
    </location>
</feature>
<evidence type="ECO:0000259" key="1">
    <source>
        <dbReference type="PROSITE" id="PS50112"/>
    </source>
</evidence>
<dbReference type="Pfam" id="PF00990">
    <property type="entry name" value="GGDEF"/>
    <property type="match status" value="1"/>
</dbReference>
<dbReference type="SUPFAM" id="SSF141868">
    <property type="entry name" value="EAL domain-like"/>
    <property type="match status" value="1"/>
</dbReference>
<dbReference type="Pfam" id="PF00563">
    <property type="entry name" value="EAL"/>
    <property type="match status" value="1"/>
</dbReference>
<dbReference type="PROSITE" id="PS50883">
    <property type="entry name" value="EAL"/>
    <property type="match status" value="1"/>
</dbReference>
<dbReference type="SUPFAM" id="SSF55785">
    <property type="entry name" value="PYP-like sensor domain (PAS domain)"/>
    <property type="match status" value="2"/>
</dbReference>
<dbReference type="CDD" id="cd01948">
    <property type="entry name" value="EAL"/>
    <property type="match status" value="1"/>
</dbReference>
<dbReference type="InterPro" id="IPR000014">
    <property type="entry name" value="PAS"/>
</dbReference>
<dbReference type="InterPro" id="IPR000160">
    <property type="entry name" value="GGDEF_dom"/>
</dbReference>
<dbReference type="PANTHER" id="PTHR44757">
    <property type="entry name" value="DIGUANYLATE CYCLASE DGCP"/>
    <property type="match status" value="1"/>
</dbReference>
<dbReference type="InterPro" id="IPR001633">
    <property type="entry name" value="EAL_dom"/>
</dbReference>
<dbReference type="PROSITE" id="PS50112">
    <property type="entry name" value="PAS"/>
    <property type="match status" value="1"/>
</dbReference>
<sequence>MDSADDISAAYGVLSDFEEVRELCVSWGCQTDKPSEFPRFEELALGSLGTLADDLGLMGEGRGGGLEIYYAGRSIESWLGQELRCTALEAIDQYCAACLRDATALATQRRAPAMQVLHWLRDGLATSREVVIFPLSTRKGATVFLVFSRERAEAHNVVDAIYRATDDGLVTLAAVFDDPADAISDFRILSLNNGAARLFGDSETALRWRRLSEAAPTFARDGTLARLIELSKNRRGDEFEIAGPLPESPRHLRLSAAPMGADLIAITLTDVTRLKAREEYFRLLFEENPMPMWVHDPQSRRILAANDAAVRHFGHSRDRLLDATLEALFEEKEHPHLPGIQGIPGDASADRIWQGRSADGRRRDLEIHARELDFDGRRAVLVSVVDVTEQLAASARIAHMALHDSLTGLANRNQFRMRLAASLEALQPDEALAAHYIDLDDFKDINDTLGHPAGDQLLVAVAERLSDILRPGDMVARLGGDEFAFVQAGLTSPDEAGEFAEKIVGALGHPLKINGQNVLVNASVGVAIAPAHASDPDTLLQYADIALYQVKQAGGGAYRLFDAGMAAALIRRRVLEADLRDALMHNAFDVHYQPIAEIESRRIVAMEALLRWTHPTRGSISPAEFIPIAEASGLIIPIGEMALSRACLEAMHWPPATRLSVNLSPAQFKSETLVQSVVRALEASGLPASRLELEITESVLLVESRDNLAILHQLRALGVHISLDDFGTGNSSLFYLRAFPFDKIKIDRSFVQELPTNLQCVAIVRAVTGIGQCLNVATVAEGVETEEQLAHLRKEGCTQMQGYLFAKPLPAEAARKLFGAWQEEEVA</sequence>
<dbReference type="InterPro" id="IPR052155">
    <property type="entry name" value="Biofilm_reg_signaling"/>
</dbReference>
<dbReference type="CDD" id="cd00130">
    <property type="entry name" value="PAS"/>
    <property type="match status" value="1"/>
</dbReference>
<protein>
    <submittedName>
        <fullName evidence="4">GGDEF domain-containing protein</fullName>
    </submittedName>
</protein>
<keyword evidence="5" id="KW-1185">Reference proteome</keyword>
<accession>A0ABM8E474</accession>
<dbReference type="InterPro" id="IPR035965">
    <property type="entry name" value="PAS-like_dom_sf"/>
</dbReference>
<reference evidence="4 5" key="1">
    <citation type="journal article" date="2023" name="Int. J. Syst. Evol. Microbiol.">
        <title>Methylocystis iwaonis sp. nov., a type II methane-oxidizing bacterium from surface soil of a rice paddy field in Japan, and emended description of the genus Methylocystis (ex Whittenbury et al. 1970) Bowman et al. 1993.</title>
        <authorList>
            <person name="Kaise H."/>
            <person name="Sawadogo J.B."/>
            <person name="Alam M.S."/>
            <person name="Ueno C."/>
            <person name="Dianou D."/>
            <person name="Shinjo R."/>
            <person name="Asakawa S."/>
        </authorList>
    </citation>
    <scope>NUCLEOTIDE SEQUENCE [LARGE SCALE GENOMIC DNA]</scope>
    <source>
        <strain evidence="4 5">SS37A-Re</strain>
    </source>
</reference>
<dbReference type="Gene3D" id="3.20.20.450">
    <property type="entry name" value="EAL domain"/>
    <property type="match status" value="1"/>
</dbReference>
<evidence type="ECO:0000259" key="3">
    <source>
        <dbReference type="PROSITE" id="PS50887"/>
    </source>
</evidence>
<dbReference type="PANTHER" id="PTHR44757:SF2">
    <property type="entry name" value="BIOFILM ARCHITECTURE MAINTENANCE PROTEIN MBAA"/>
    <property type="match status" value="1"/>
</dbReference>
<gene>
    <name evidence="4" type="ORF">SS37A_01730</name>
</gene>
<proteinExistence type="predicted"/>
<dbReference type="SMART" id="SM00267">
    <property type="entry name" value="GGDEF"/>
    <property type="match status" value="1"/>
</dbReference>
<feature type="domain" description="GGDEF" evidence="3">
    <location>
        <begin position="430"/>
        <end position="563"/>
    </location>
</feature>
<dbReference type="SMART" id="SM00052">
    <property type="entry name" value="EAL"/>
    <property type="match status" value="1"/>
</dbReference>
<feature type="domain" description="PAS" evidence="1">
    <location>
        <begin position="277"/>
        <end position="335"/>
    </location>
</feature>
<dbReference type="Gene3D" id="3.30.450.20">
    <property type="entry name" value="PAS domain"/>
    <property type="match status" value="2"/>
</dbReference>
<dbReference type="NCBIfam" id="TIGR00229">
    <property type="entry name" value="sensory_box"/>
    <property type="match status" value="1"/>
</dbReference>
<dbReference type="NCBIfam" id="TIGR00254">
    <property type="entry name" value="GGDEF"/>
    <property type="match status" value="1"/>
</dbReference>